<dbReference type="InterPro" id="IPR000477">
    <property type="entry name" value="RT_dom"/>
</dbReference>
<gene>
    <name evidence="2" type="ORF">EEDITHA_LOCUS14711</name>
</gene>
<accession>A0AAU9UL66</accession>
<dbReference type="AlphaFoldDB" id="A0AAU9UL66"/>
<dbReference type="SUPFAM" id="SSF56672">
    <property type="entry name" value="DNA/RNA polymerases"/>
    <property type="match status" value="1"/>
</dbReference>
<dbReference type="InterPro" id="IPR052560">
    <property type="entry name" value="RdDP_mobile_element"/>
</dbReference>
<sequence length="241" mass="26982">MNLTQSEKDHRLPGSYRPITLLSHIAKLFERLLLRRLAPHLPLREEPYAFHSSHSTTLGYLASELNNRHCTVGVFLNMEKAFDRVWHAGLLAKIIDTTAPPALVRVVASFLEGRSLYVSVEGVDTQPRSIRAGVPQGSCLSPRLHAAYTDDIPTLREHLRWEDGRATHRLLLAASAHSTRTGCRVEDLSEVPGVSLQPEAAHGFHRQPGATTFPASALRETYDHYTHTNDLMKRKIFTLAL</sequence>
<keyword evidence="3" id="KW-1185">Reference proteome</keyword>
<protein>
    <recommendedName>
        <fullName evidence="1">Reverse transcriptase domain-containing protein</fullName>
    </recommendedName>
</protein>
<evidence type="ECO:0000313" key="2">
    <source>
        <dbReference type="EMBL" id="CAH2099776.1"/>
    </source>
</evidence>
<dbReference type="EMBL" id="CAKOGL010000022">
    <property type="protein sequence ID" value="CAH2099776.1"/>
    <property type="molecule type" value="Genomic_DNA"/>
</dbReference>
<evidence type="ECO:0000313" key="3">
    <source>
        <dbReference type="Proteomes" id="UP001153954"/>
    </source>
</evidence>
<dbReference type="Proteomes" id="UP001153954">
    <property type="component" value="Unassembled WGS sequence"/>
</dbReference>
<name>A0AAU9UL66_EUPED</name>
<organism evidence="2 3">
    <name type="scientific">Euphydryas editha</name>
    <name type="common">Edith's checkerspot</name>
    <dbReference type="NCBI Taxonomy" id="104508"/>
    <lineage>
        <taxon>Eukaryota</taxon>
        <taxon>Metazoa</taxon>
        <taxon>Ecdysozoa</taxon>
        <taxon>Arthropoda</taxon>
        <taxon>Hexapoda</taxon>
        <taxon>Insecta</taxon>
        <taxon>Pterygota</taxon>
        <taxon>Neoptera</taxon>
        <taxon>Endopterygota</taxon>
        <taxon>Lepidoptera</taxon>
        <taxon>Glossata</taxon>
        <taxon>Ditrysia</taxon>
        <taxon>Papilionoidea</taxon>
        <taxon>Nymphalidae</taxon>
        <taxon>Nymphalinae</taxon>
        <taxon>Euphydryas</taxon>
    </lineage>
</organism>
<dbReference type="Pfam" id="PF00078">
    <property type="entry name" value="RVT_1"/>
    <property type="match status" value="1"/>
</dbReference>
<dbReference type="PANTHER" id="PTHR36688">
    <property type="entry name" value="ENDO/EXONUCLEASE/PHOSPHATASE DOMAIN-CONTAINING PROTEIN"/>
    <property type="match status" value="1"/>
</dbReference>
<proteinExistence type="predicted"/>
<dbReference type="InterPro" id="IPR043502">
    <property type="entry name" value="DNA/RNA_pol_sf"/>
</dbReference>
<dbReference type="PANTHER" id="PTHR36688:SF1">
    <property type="entry name" value="ENDONUCLEASE_EXONUCLEASE_PHOSPHATASE DOMAIN-CONTAINING PROTEIN"/>
    <property type="match status" value="1"/>
</dbReference>
<feature type="domain" description="Reverse transcriptase" evidence="1">
    <location>
        <begin position="1"/>
        <end position="241"/>
    </location>
</feature>
<dbReference type="GO" id="GO:0071897">
    <property type="term" value="P:DNA biosynthetic process"/>
    <property type="evidence" value="ECO:0007669"/>
    <property type="project" value="UniProtKB-ARBA"/>
</dbReference>
<reference evidence="2" key="1">
    <citation type="submission" date="2022-03" db="EMBL/GenBank/DDBJ databases">
        <authorList>
            <person name="Tunstrom K."/>
        </authorList>
    </citation>
    <scope>NUCLEOTIDE SEQUENCE</scope>
</reference>
<dbReference type="PROSITE" id="PS50878">
    <property type="entry name" value="RT_POL"/>
    <property type="match status" value="1"/>
</dbReference>
<comment type="caution">
    <text evidence="2">The sequence shown here is derived from an EMBL/GenBank/DDBJ whole genome shotgun (WGS) entry which is preliminary data.</text>
</comment>
<evidence type="ECO:0000259" key="1">
    <source>
        <dbReference type="PROSITE" id="PS50878"/>
    </source>
</evidence>